<reference evidence="1 2" key="1">
    <citation type="submission" date="2024-01" db="EMBL/GenBank/DDBJ databases">
        <authorList>
            <person name="Alioto T."/>
            <person name="Alioto T."/>
            <person name="Gomez Garrido J."/>
        </authorList>
    </citation>
    <scope>NUCLEOTIDE SEQUENCE [LARGE SCALE GENOMIC DNA]</scope>
</reference>
<dbReference type="AlphaFoldDB" id="A0AAV1MVK2"/>
<sequence length="88" mass="9886">MLLSQSKDSNVTKQLSPPSTLLHIYEIMCQNTDNVVANLTRQAGTAGVCSPHTIHCRPIHWPTPCWVTVTRPLSEPRLFRKIILQAHS</sequence>
<dbReference type="EMBL" id="CAWUFR010000005">
    <property type="protein sequence ID" value="CAK6951096.1"/>
    <property type="molecule type" value="Genomic_DNA"/>
</dbReference>
<comment type="caution">
    <text evidence="1">The sequence shown here is derived from an EMBL/GenBank/DDBJ whole genome shotgun (WGS) entry which is preliminary data.</text>
</comment>
<evidence type="ECO:0000313" key="2">
    <source>
        <dbReference type="Proteomes" id="UP001314229"/>
    </source>
</evidence>
<protein>
    <submittedName>
        <fullName evidence="1">Uncharacterized protein</fullName>
    </submittedName>
</protein>
<keyword evidence="2" id="KW-1185">Reference proteome</keyword>
<evidence type="ECO:0000313" key="1">
    <source>
        <dbReference type="EMBL" id="CAK6951096.1"/>
    </source>
</evidence>
<dbReference type="Proteomes" id="UP001314229">
    <property type="component" value="Unassembled WGS sequence"/>
</dbReference>
<organism evidence="1 2">
    <name type="scientific">Scomber scombrus</name>
    <name type="common">Atlantic mackerel</name>
    <name type="synonym">Scomber vernalis</name>
    <dbReference type="NCBI Taxonomy" id="13677"/>
    <lineage>
        <taxon>Eukaryota</taxon>
        <taxon>Metazoa</taxon>
        <taxon>Chordata</taxon>
        <taxon>Craniata</taxon>
        <taxon>Vertebrata</taxon>
        <taxon>Euteleostomi</taxon>
        <taxon>Actinopterygii</taxon>
        <taxon>Neopterygii</taxon>
        <taxon>Teleostei</taxon>
        <taxon>Neoteleostei</taxon>
        <taxon>Acanthomorphata</taxon>
        <taxon>Pelagiaria</taxon>
        <taxon>Scombriformes</taxon>
        <taxon>Scombridae</taxon>
        <taxon>Scomber</taxon>
    </lineage>
</organism>
<gene>
    <name evidence="1" type="ORF">FSCOSCO3_A031587</name>
</gene>
<accession>A0AAV1MVK2</accession>
<name>A0AAV1MVK2_SCOSC</name>
<proteinExistence type="predicted"/>